<feature type="transmembrane region" description="Helical" evidence="7">
    <location>
        <begin position="285"/>
        <end position="302"/>
    </location>
</feature>
<keyword evidence="3 7" id="KW-0812">Transmembrane</keyword>
<comment type="subcellular location">
    <subcellularLocation>
        <location evidence="1">Membrane</location>
        <topology evidence="1">Multi-pass membrane protein</topology>
    </subcellularLocation>
</comment>
<dbReference type="InterPro" id="IPR051717">
    <property type="entry name" value="MFS_MFSD6"/>
</dbReference>
<sequence>MPWHQCWSKMKINMKLLPIKAHYFLLFAGTAPILPFLPVYARQQGFSDAGIGIIYTILPFIGLIMKTASGAISDWLRIHRGIIYFTPAVPQKPNNELAHARLDCNGSSTFFSYCISQDKCGHNDFLNSIVDNYTVNCQVRCGTDEEDTGKICDAWNVSSSCQNSEFNFTASTNLFDNDRGDRCTYFPISNVTAAGKEVIEPTCPALSTVNCSLLCDDGSFMNYLGAPLTIPPSTYDELLSYHQFWIYLVCFIVAWCGLAITVVMSDTICFKLLGAEGNKYGEQRLFGSVGWGLLVVVAGGLIDYASLGRPEKDYTPAFVLSLAILFLDLLAATRLEVEGSERRTGTAGSVARLICEPRIVLFILCCIVLLLVEDIAFKWDCHFGALKLLQGLIMGVQCFGGELPFFFLSGWFIKKLGHVHAMSLVIAVFGIRFILYYTLANPWLFLPVELLNGFTFGIFYATMTSYASHVAPSGTEATMQGIVGAAFEGIGIATGGFVGGSLYFSVGGSKTFLYTGIFNLICTVLHVVLQILLSTFRPQSTPAGGSSSPVGYMPPSDSMRPVTANDADAEEDF</sequence>
<keyword evidence="10" id="KW-1185">Reference proteome</keyword>
<dbReference type="PANTHER" id="PTHR16172:SF30">
    <property type="entry name" value="SUGAR BABY, ISOFORM C"/>
    <property type="match status" value="1"/>
</dbReference>
<evidence type="ECO:0000313" key="10">
    <source>
        <dbReference type="Proteomes" id="UP000747542"/>
    </source>
</evidence>
<dbReference type="PANTHER" id="PTHR16172">
    <property type="entry name" value="MAJOR FACILITATOR SUPERFAMILY DOMAIN-CONTAINING PROTEIN 6-LIKE"/>
    <property type="match status" value="1"/>
</dbReference>
<comment type="caution">
    <text evidence="9">The sequence shown here is derived from an EMBL/GenBank/DDBJ whole genome shotgun (WGS) entry which is preliminary data.</text>
</comment>
<keyword evidence="4 7" id="KW-1133">Transmembrane helix</keyword>
<feature type="transmembrane region" description="Helical" evidence="7">
    <location>
        <begin position="512"/>
        <end position="533"/>
    </location>
</feature>
<evidence type="ECO:0000256" key="1">
    <source>
        <dbReference type="ARBA" id="ARBA00004141"/>
    </source>
</evidence>
<dbReference type="EMBL" id="JAHLQT010029607">
    <property type="protein sequence ID" value="KAG7161239.1"/>
    <property type="molecule type" value="Genomic_DNA"/>
</dbReference>
<accession>A0A8J5MRU4</accession>
<feature type="transmembrane region" description="Helical" evidence="7">
    <location>
        <begin position="443"/>
        <end position="461"/>
    </location>
</feature>
<reference evidence="9" key="1">
    <citation type="journal article" date="2021" name="Sci. Adv.">
        <title>The American lobster genome reveals insights on longevity, neural, and immune adaptations.</title>
        <authorList>
            <person name="Polinski J.M."/>
            <person name="Zimin A.V."/>
            <person name="Clark K.F."/>
            <person name="Kohn A.B."/>
            <person name="Sadowski N."/>
            <person name="Timp W."/>
            <person name="Ptitsyn A."/>
            <person name="Khanna P."/>
            <person name="Romanova D.Y."/>
            <person name="Williams P."/>
            <person name="Greenwood S.J."/>
            <person name="Moroz L.L."/>
            <person name="Walt D.R."/>
            <person name="Bodnar A.G."/>
        </authorList>
    </citation>
    <scope>NUCLEOTIDE SEQUENCE</scope>
    <source>
        <strain evidence="9">GMGI-L3</strain>
    </source>
</reference>
<dbReference type="SUPFAM" id="SSF103473">
    <property type="entry name" value="MFS general substrate transporter"/>
    <property type="match status" value="2"/>
</dbReference>
<evidence type="ECO:0000256" key="2">
    <source>
        <dbReference type="ARBA" id="ARBA00005241"/>
    </source>
</evidence>
<dbReference type="Proteomes" id="UP000747542">
    <property type="component" value="Unassembled WGS sequence"/>
</dbReference>
<evidence type="ECO:0000256" key="3">
    <source>
        <dbReference type="ARBA" id="ARBA00022692"/>
    </source>
</evidence>
<keyword evidence="5 7" id="KW-0472">Membrane</keyword>
<dbReference type="InterPro" id="IPR036259">
    <property type="entry name" value="MFS_trans_sf"/>
</dbReference>
<feature type="region of interest" description="Disordered" evidence="6">
    <location>
        <begin position="538"/>
        <end position="573"/>
    </location>
</feature>
<gene>
    <name evidence="9" type="primary">Mfsd6-L8</name>
    <name evidence="9" type="ORF">Hamer_G016294</name>
</gene>
<feature type="transmembrane region" description="Helical" evidence="7">
    <location>
        <begin position="244"/>
        <end position="264"/>
    </location>
</feature>
<feature type="transmembrane region" description="Helical" evidence="7">
    <location>
        <begin position="353"/>
        <end position="372"/>
    </location>
</feature>
<evidence type="ECO:0000256" key="7">
    <source>
        <dbReference type="SAM" id="Phobius"/>
    </source>
</evidence>
<comment type="similarity">
    <text evidence="2">Belongs to the major facilitator superfamily. MFSD6 family.</text>
</comment>
<evidence type="ECO:0000256" key="6">
    <source>
        <dbReference type="SAM" id="MobiDB-lite"/>
    </source>
</evidence>
<dbReference type="GO" id="GO:0016020">
    <property type="term" value="C:membrane"/>
    <property type="evidence" value="ECO:0007669"/>
    <property type="project" value="UniProtKB-SubCell"/>
</dbReference>
<feature type="domain" description="Major facilitator superfamily associated" evidence="8">
    <location>
        <begin position="18"/>
        <end position="513"/>
    </location>
</feature>
<protein>
    <submittedName>
        <fullName evidence="9">Major facilitator superfamily domain-containing protein 6-like 8</fullName>
    </submittedName>
</protein>
<dbReference type="Pfam" id="PF12832">
    <property type="entry name" value="MFS_1_like"/>
    <property type="match status" value="1"/>
</dbReference>
<evidence type="ECO:0000256" key="5">
    <source>
        <dbReference type="ARBA" id="ARBA00023136"/>
    </source>
</evidence>
<proteinExistence type="inferred from homology"/>
<name>A0A8J5MRU4_HOMAM</name>
<organism evidence="9 10">
    <name type="scientific">Homarus americanus</name>
    <name type="common">American lobster</name>
    <dbReference type="NCBI Taxonomy" id="6706"/>
    <lineage>
        <taxon>Eukaryota</taxon>
        <taxon>Metazoa</taxon>
        <taxon>Ecdysozoa</taxon>
        <taxon>Arthropoda</taxon>
        <taxon>Crustacea</taxon>
        <taxon>Multicrustacea</taxon>
        <taxon>Malacostraca</taxon>
        <taxon>Eumalacostraca</taxon>
        <taxon>Eucarida</taxon>
        <taxon>Decapoda</taxon>
        <taxon>Pleocyemata</taxon>
        <taxon>Astacidea</taxon>
        <taxon>Nephropoidea</taxon>
        <taxon>Nephropidae</taxon>
        <taxon>Homarus</taxon>
    </lineage>
</organism>
<dbReference type="InterPro" id="IPR024989">
    <property type="entry name" value="MFS_assoc_dom"/>
</dbReference>
<feature type="transmembrane region" description="Helical" evidence="7">
    <location>
        <begin position="419"/>
        <end position="437"/>
    </location>
</feature>
<evidence type="ECO:0000259" key="8">
    <source>
        <dbReference type="Pfam" id="PF12832"/>
    </source>
</evidence>
<feature type="transmembrane region" description="Helical" evidence="7">
    <location>
        <begin position="482"/>
        <end position="506"/>
    </location>
</feature>
<evidence type="ECO:0000313" key="9">
    <source>
        <dbReference type="EMBL" id="KAG7161239.1"/>
    </source>
</evidence>
<feature type="compositionally biased region" description="Polar residues" evidence="6">
    <location>
        <begin position="538"/>
        <end position="549"/>
    </location>
</feature>
<dbReference type="AlphaFoldDB" id="A0A8J5MRU4"/>
<dbReference type="Gene3D" id="1.20.1250.20">
    <property type="entry name" value="MFS general substrate transporter like domains"/>
    <property type="match status" value="3"/>
</dbReference>
<evidence type="ECO:0000256" key="4">
    <source>
        <dbReference type="ARBA" id="ARBA00022989"/>
    </source>
</evidence>
<feature type="transmembrane region" description="Helical" evidence="7">
    <location>
        <begin position="314"/>
        <end position="332"/>
    </location>
</feature>
<feature type="transmembrane region" description="Helical" evidence="7">
    <location>
        <begin position="392"/>
        <end position="412"/>
    </location>
</feature>